<evidence type="ECO:0000256" key="2">
    <source>
        <dbReference type="ARBA" id="ARBA00022475"/>
    </source>
</evidence>
<evidence type="ECO:0000256" key="1">
    <source>
        <dbReference type="ARBA" id="ARBA00004651"/>
    </source>
</evidence>
<feature type="transmembrane region" description="Helical" evidence="6">
    <location>
        <begin position="44"/>
        <end position="63"/>
    </location>
</feature>
<organism evidence="7 8">
    <name type="scientific">Methylophilus luteus</name>
    <dbReference type="NCBI Taxonomy" id="640108"/>
    <lineage>
        <taxon>Bacteria</taxon>
        <taxon>Pseudomonadati</taxon>
        <taxon>Pseudomonadota</taxon>
        <taxon>Betaproteobacteria</taxon>
        <taxon>Nitrosomonadales</taxon>
        <taxon>Methylophilaceae</taxon>
        <taxon>Methylophilus</taxon>
    </lineage>
</organism>
<evidence type="ECO:0000256" key="3">
    <source>
        <dbReference type="ARBA" id="ARBA00022692"/>
    </source>
</evidence>
<sequence length="130" mass="13457">MTTLETSLSDAQMYRNMLRWQVVATAVVTVAAALISGFPAGVSALLGGTAVIVGAWFAARIAARSRSKTQATDVLLNLLKAEAVKILIIAIILLAVFKLYQSLVPFALIAGLAAAALFSGAALAKSQTPV</sequence>
<dbReference type="EMBL" id="JBHTKB010000003">
    <property type="protein sequence ID" value="MFD0914441.1"/>
    <property type="molecule type" value="Genomic_DNA"/>
</dbReference>
<proteinExistence type="predicted"/>
<feature type="transmembrane region" description="Helical" evidence="6">
    <location>
        <begin position="20"/>
        <end position="38"/>
    </location>
</feature>
<evidence type="ECO:0000256" key="5">
    <source>
        <dbReference type="ARBA" id="ARBA00023136"/>
    </source>
</evidence>
<dbReference type="Pfam" id="PF03899">
    <property type="entry name" value="ATP-synt_I"/>
    <property type="match status" value="1"/>
</dbReference>
<dbReference type="RefSeq" id="WP_379058250.1">
    <property type="nucleotide sequence ID" value="NZ_JBHTKB010000003.1"/>
</dbReference>
<keyword evidence="5 6" id="KW-0472">Membrane</keyword>
<reference evidence="8" key="1">
    <citation type="journal article" date="2019" name="Int. J. Syst. Evol. Microbiol.">
        <title>The Global Catalogue of Microorganisms (GCM) 10K type strain sequencing project: providing services to taxonomists for standard genome sequencing and annotation.</title>
        <authorList>
            <consortium name="The Broad Institute Genomics Platform"/>
            <consortium name="The Broad Institute Genome Sequencing Center for Infectious Disease"/>
            <person name="Wu L."/>
            <person name="Ma J."/>
        </authorList>
    </citation>
    <scope>NUCLEOTIDE SEQUENCE [LARGE SCALE GENOMIC DNA]</scope>
    <source>
        <strain evidence="8">CCUG 58412</strain>
    </source>
</reference>
<comment type="subcellular location">
    <subcellularLocation>
        <location evidence="1">Cell membrane</location>
        <topology evidence="1">Multi-pass membrane protein</topology>
    </subcellularLocation>
</comment>
<keyword evidence="4 6" id="KW-1133">Transmembrane helix</keyword>
<evidence type="ECO:0000256" key="4">
    <source>
        <dbReference type="ARBA" id="ARBA00022989"/>
    </source>
</evidence>
<dbReference type="InterPro" id="IPR005598">
    <property type="entry name" value="ATP_synth_I"/>
</dbReference>
<comment type="caution">
    <text evidence="7">The sequence shown here is derived from an EMBL/GenBank/DDBJ whole genome shotgun (WGS) entry which is preliminary data.</text>
</comment>
<evidence type="ECO:0000313" key="7">
    <source>
        <dbReference type="EMBL" id="MFD0914441.1"/>
    </source>
</evidence>
<dbReference type="Proteomes" id="UP001597128">
    <property type="component" value="Unassembled WGS sequence"/>
</dbReference>
<keyword evidence="8" id="KW-1185">Reference proteome</keyword>
<evidence type="ECO:0000256" key="6">
    <source>
        <dbReference type="SAM" id="Phobius"/>
    </source>
</evidence>
<feature type="transmembrane region" description="Helical" evidence="6">
    <location>
        <begin position="75"/>
        <end position="97"/>
    </location>
</feature>
<feature type="transmembrane region" description="Helical" evidence="6">
    <location>
        <begin position="103"/>
        <end position="124"/>
    </location>
</feature>
<name>A0ABW3FCC5_9PROT</name>
<keyword evidence="2" id="KW-1003">Cell membrane</keyword>
<protein>
    <submittedName>
        <fullName evidence="7">ATP synthase subunit I</fullName>
    </submittedName>
</protein>
<gene>
    <name evidence="7" type="ORF">ACFQ1Z_12845</name>
</gene>
<accession>A0ABW3FCC5</accession>
<evidence type="ECO:0000313" key="8">
    <source>
        <dbReference type="Proteomes" id="UP001597128"/>
    </source>
</evidence>
<keyword evidence="3 6" id="KW-0812">Transmembrane</keyword>